<dbReference type="PROSITE" id="PS01124">
    <property type="entry name" value="HTH_ARAC_FAMILY_2"/>
    <property type="match status" value="1"/>
</dbReference>
<dbReference type="PANTHER" id="PTHR43280">
    <property type="entry name" value="ARAC-FAMILY TRANSCRIPTIONAL REGULATOR"/>
    <property type="match status" value="1"/>
</dbReference>
<feature type="domain" description="HTH araC/xylS-type" evidence="4">
    <location>
        <begin position="194"/>
        <end position="292"/>
    </location>
</feature>
<dbReference type="RefSeq" id="WP_090390263.1">
    <property type="nucleotide sequence ID" value="NZ_FMZO01000005.1"/>
</dbReference>
<dbReference type="GO" id="GO:0043565">
    <property type="term" value="F:sequence-specific DNA binding"/>
    <property type="evidence" value="ECO:0007669"/>
    <property type="project" value="InterPro"/>
</dbReference>
<keyword evidence="1" id="KW-0805">Transcription regulation</keyword>
<dbReference type="PROSITE" id="PS00041">
    <property type="entry name" value="HTH_ARAC_FAMILY_1"/>
    <property type="match status" value="1"/>
</dbReference>
<dbReference type="PANTHER" id="PTHR43280:SF30">
    <property type="entry name" value="MMSAB OPERON REGULATORY PROTEIN"/>
    <property type="match status" value="1"/>
</dbReference>
<dbReference type="CDD" id="cd06986">
    <property type="entry name" value="cupin_MmsR-like_N"/>
    <property type="match status" value="1"/>
</dbReference>
<dbReference type="EMBL" id="FMZO01000005">
    <property type="protein sequence ID" value="SDD04564.1"/>
    <property type="molecule type" value="Genomic_DNA"/>
</dbReference>
<dbReference type="InterPro" id="IPR009057">
    <property type="entry name" value="Homeodomain-like_sf"/>
</dbReference>
<keyword evidence="3" id="KW-0804">Transcription</keyword>
<dbReference type="STRING" id="1285928.SAMN04487894_105299"/>
<dbReference type="GO" id="GO:0003700">
    <property type="term" value="F:DNA-binding transcription factor activity"/>
    <property type="evidence" value="ECO:0007669"/>
    <property type="project" value="InterPro"/>
</dbReference>
<evidence type="ECO:0000313" key="6">
    <source>
        <dbReference type="Proteomes" id="UP000198757"/>
    </source>
</evidence>
<dbReference type="PRINTS" id="PR00032">
    <property type="entry name" value="HTHARAC"/>
</dbReference>
<dbReference type="Gene3D" id="2.60.120.280">
    <property type="entry name" value="Regulatory protein AraC"/>
    <property type="match status" value="1"/>
</dbReference>
<dbReference type="SUPFAM" id="SSF46689">
    <property type="entry name" value="Homeodomain-like"/>
    <property type="match status" value="2"/>
</dbReference>
<dbReference type="Gene3D" id="1.10.10.60">
    <property type="entry name" value="Homeodomain-like"/>
    <property type="match status" value="2"/>
</dbReference>
<protein>
    <submittedName>
        <fullName evidence="5">AraC-like ligand binding domain-containing protein</fullName>
    </submittedName>
</protein>
<evidence type="ECO:0000256" key="3">
    <source>
        <dbReference type="ARBA" id="ARBA00023163"/>
    </source>
</evidence>
<dbReference type="InterPro" id="IPR003313">
    <property type="entry name" value="AraC-bd"/>
</dbReference>
<accession>A0A1G6RJL4</accession>
<dbReference type="Pfam" id="PF12833">
    <property type="entry name" value="HTH_18"/>
    <property type="match status" value="1"/>
</dbReference>
<dbReference type="SUPFAM" id="SSF51215">
    <property type="entry name" value="Regulatory protein AraC"/>
    <property type="match status" value="1"/>
</dbReference>
<dbReference type="InterPro" id="IPR020449">
    <property type="entry name" value="Tscrpt_reg_AraC-type_HTH"/>
</dbReference>
<gene>
    <name evidence="5" type="ORF">SAMN04487894_105299</name>
</gene>
<evidence type="ECO:0000256" key="2">
    <source>
        <dbReference type="ARBA" id="ARBA00023125"/>
    </source>
</evidence>
<name>A0A1G6RJL4_NIADE</name>
<dbReference type="Proteomes" id="UP000198757">
    <property type="component" value="Unassembled WGS sequence"/>
</dbReference>
<dbReference type="InterPro" id="IPR018060">
    <property type="entry name" value="HTH_AraC"/>
</dbReference>
<organism evidence="5 6">
    <name type="scientific">Niabella drilacis (strain DSM 25811 / CCM 8410 / CCUG 62505 / LMG 26954 / E90)</name>
    <dbReference type="NCBI Taxonomy" id="1285928"/>
    <lineage>
        <taxon>Bacteria</taxon>
        <taxon>Pseudomonadati</taxon>
        <taxon>Bacteroidota</taxon>
        <taxon>Chitinophagia</taxon>
        <taxon>Chitinophagales</taxon>
        <taxon>Chitinophagaceae</taxon>
        <taxon>Niabella</taxon>
    </lineage>
</organism>
<keyword evidence="2" id="KW-0238">DNA-binding</keyword>
<keyword evidence="6" id="KW-1185">Reference proteome</keyword>
<evidence type="ECO:0000259" key="4">
    <source>
        <dbReference type="PROSITE" id="PS01124"/>
    </source>
</evidence>
<sequence>MIRNFKLKDGFSGELQINVPREIVINHLRKRQFLGNLFITHIGFFPKARFHFRERPFGCADNILVYCVDGKGHYRSKTAEHTLLPEHFFILPPGESHMYQADIRTPWTIYWLHFSGNMLKAFNHLIKVDDFTTPTKIKKDKRIIEQWSDIYSVLSTGFSDQNLTYATLCLYKLLTFFVCPIDIYTPVIKKDPINDSIAYMKAHIDQQLTVQELAGKQQLSGSHYMMLFKNKTGSSPIDYFIRLKMQYACQLLMQSGFKIGDIAAKIGYYDVFYFSRLFKKTTGYSPSEYRERVCTN</sequence>
<dbReference type="AlphaFoldDB" id="A0A1G6RJL4"/>
<proteinExistence type="predicted"/>
<dbReference type="OrthoDB" id="9813413at2"/>
<evidence type="ECO:0000313" key="5">
    <source>
        <dbReference type="EMBL" id="SDD04564.1"/>
    </source>
</evidence>
<evidence type="ECO:0000256" key="1">
    <source>
        <dbReference type="ARBA" id="ARBA00023015"/>
    </source>
</evidence>
<dbReference type="InterPro" id="IPR018062">
    <property type="entry name" value="HTH_AraC-typ_CS"/>
</dbReference>
<dbReference type="Pfam" id="PF02311">
    <property type="entry name" value="AraC_binding"/>
    <property type="match status" value="1"/>
</dbReference>
<dbReference type="SMART" id="SM00342">
    <property type="entry name" value="HTH_ARAC"/>
    <property type="match status" value="1"/>
</dbReference>
<dbReference type="InterPro" id="IPR037923">
    <property type="entry name" value="HTH-like"/>
</dbReference>
<reference evidence="6" key="1">
    <citation type="submission" date="2016-10" db="EMBL/GenBank/DDBJ databases">
        <authorList>
            <person name="Varghese N."/>
            <person name="Submissions S."/>
        </authorList>
    </citation>
    <scope>NUCLEOTIDE SEQUENCE [LARGE SCALE GENOMIC DNA]</scope>
    <source>
        <strain evidence="6">DSM 25811 / CCM 8410 / LMG 26954 / E90</strain>
    </source>
</reference>